<dbReference type="AlphaFoldDB" id="A0A453TEU6"/>
<evidence type="ECO:0000256" key="1">
    <source>
        <dbReference type="PROSITE-ProRule" id="PRU00117"/>
    </source>
</evidence>
<reference evidence="3" key="5">
    <citation type="journal article" date="2021" name="G3 (Bethesda)">
        <title>Aegilops tauschii genome assembly Aet v5.0 features greater sequence contiguity and improved annotation.</title>
        <authorList>
            <person name="Wang L."/>
            <person name="Zhu T."/>
            <person name="Rodriguez J.C."/>
            <person name="Deal K.R."/>
            <person name="Dubcovsky J."/>
            <person name="McGuire P.E."/>
            <person name="Lux T."/>
            <person name="Spannagl M."/>
            <person name="Mayer K.F.X."/>
            <person name="Baldrich P."/>
            <person name="Meyers B.C."/>
            <person name="Huo N."/>
            <person name="Gu Y.Q."/>
            <person name="Zhou H."/>
            <person name="Devos K.M."/>
            <person name="Bennetzen J.L."/>
            <person name="Unver T."/>
            <person name="Budak H."/>
            <person name="Gulick P.J."/>
            <person name="Galiba G."/>
            <person name="Kalapos B."/>
            <person name="Nelson D.R."/>
            <person name="Li P."/>
            <person name="You F.M."/>
            <person name="Luo M.C."/>
            <person name="Dvorak J."/>
        </authorList>
    </citation>
    <scope>NUCLEOTIDE SEQUENCE [LARGE SCALE GENOMIC DNA]</scope>
    <source>
        <strain evidence="3">cv. AL8/78</strain>
    </source>
</reference>
<evidence type="ECO:0000256" key="2">
    <source>
        <dbReference type="SAM" id="MobiDB-lite"/>
    </source>
</evidence>
<name>A0A453TEU6_AEGTS</name>
<feature type="compositionally biased region" description="Basic residues" evidence="2">
    <location>
        <begin position="119"/>
        <end position="136"/>
    </location>
</feature>
<reference evidence="4" key="1">
    <citation type="journal article" date="2014" name="Science">
        <title>Ancient hybridizations among the ancestral genomes of bread wheat.</title>
        <authorList>
            <consortium name="International Wheat Genome Sequencing Consortium,"/>
            <person name="Marcussen T."/>
            <person name="Sandve S.R."/>
            <person name="Heier L."/>
            <person name="Spannagl M."/>
            <person name="Pfeifer M."/>
            <person name="Jakobsen K.S."/>
            <person name="Wulff B.B."/>
            <person name="Steuernagel B."/>
            <person name="Mayer K.F."/>
            <person name="Olsen O.A."/>
        </authorList>
    </citation>
    <scope>NUCLEOTIDE SEQUENCE [LARGE SCALE GENOMIC DNA]</scope>
    <source>
        <strain evidence="4">cv. AL8/78</strain>
    </source>
</reference>
<reference evidence="3" key="4">
    <citation type="submission" date="2019-03" db="UniProtKB">
        <authorList>
            <consortium name="EnsemblPlants"/>
        </authorList>
    </citation>
    <scope>IDENTIFICATION</scope>
</reference>
<evidence type="ECO:0008006" key="5">
    <source>
        <dbReference type="Google" id="ProtNLM"/>
    </source>
</evidence>
<evidence type="ECO:0000313" key="4">
    <source>
        <dbReference type="Proteomes" id="UP000015105"/>
    </source>
</evidence>
<reference evidence="3" key="3">
    <citation type="journal article" date="2017" name="Nature">
        <title>Genome sequence of the progenitor of the wheat D genome Aegilops tauschii.</title>
        <authorList>
            <person name="Luo M.C."/>
            <person name="Gu Y.Q."/>
            <person name="Puiu D."/>
            <person name="Wang H."/>
            <person name="Twardziok S.O."/>
            <person name="Deal K.R."/>
            <person name="Huo N."/>
            <person name="Zhu T."/>
            <person name="Wang L."/>
            <person name="Wang Y."/>
            <person name="McGuire P.E."/>
            <person name="Liu S."/>
            <person name="Long H."/>
            <person name="Ramasamy R.K."/>
            <person name="Rodriguez J.C."/>
            <person name="Van S.L."/>
            <person name="Yuan L."/>
            <person name="Wang Z."/>
            <person name="Xia Z."/>
            <person name="Xiao L."/>
            <person name="Anderson O.D."/>
            <person name="Ouyang S."/>
            <person name="Liang Y."/>
            <person name="Zimin A.V."/>
            <person name="Pertea G."/>
            <person name="Qi P."/>
            <person name="Bennetzen J.L."/>
            <person name="Dai X."/>
            <person name="Dawson M.W."/>
            <person name="Muller H.G."/>
            <person name="Kugler K."/>
            <person name="Rivarola-Duarte L."/>
            <person name="Spannagl M."/>
            <person name="Mayer K.F.X."/>
            <person name="Lu F.H."/>
            <person name="Bevan M.W."/>
            <person name="Leroy P."/>
            <person name="Li P."/>
            <person name="You F.M."/>
            <person name="Sun Q."/>
            <person name="Liu Z."/>
            <person name="Lyons E."/>
            <person name="Wicker T."/>
            <person name="Salzberg S.L."/>
            <person name="Devos K.M."/>
            <person name="Dvorak J."/>
        </authorList>
    </citation>
    <scope>NUCLEOTIDE SEQUENCE [LARGE SCALE GENOMIC DNA]</scope>
    <source>
        <strain evidence="3">cv. AL8/78</strain>
    </source>
</reference>
<dbReference type="Gramene" id="AET7Gv21362400.10">
    <property type="protein sequence ID" value="AET7Gv21362400.10"/>
    <property type="gene ID" value="AET7Gv21362400"/>
</dbReference>
<dbReference type="EnsemblPlants" id="AET7Gv21362400.10">
    <property type="protein sequence ID" value="AET7Gv21362400.10"/>
    <property type="gene ID" value="AET7Gv21362400"/>
</dbReference>
<dbReference type="GO" id="GO:0003723">
    <property type="term" value="F:RNA binding"/>
    <property type="evidence" value="ECO:0007669"/>
    <property type="project" value="UniProtKB-UniRule"/>
</dbReference>
<feature type="compositionally biased region" description="Basic residues" evidence="2">
    <location>
        <begin position="151"/>
        <end position="162"/>
    </location>
</feature>
<feature type="region of interest" description="Disordered" evidence="2">
    <location>
        <begin position="97"/>
        <end position="176"/>
    </location>
</feature>
<feature type="compositionally biased region" description="Basic and acidic residues" evidence="2">
    <location>
        <begin position="109"/>
        <end position="118"/>
    </location>
</feature>
<protein>
    <recommendedName>
        <fullName evidence="5">K Homology domain-containing protein</fullName>
    </recommendedName>
</protein>
<dbReference type="Proteomes" id="UP000015105">
    <property type="component" value="Chromosome 7D"/>
</dbReference>
<evidence type="ECO:0000313" key="3">
    <source>
        <dbReference type="EnsemblPlants" id="AET7Gv21362400.10"/>
    </source>
</evidence>
<accession>A0A453TEU6</accession>
<organism evidence="3 4">
    <name type="scientific">Aegilops tauschii subsp. strangulata</name>
    <name type="common">Goatgrass</name>
    <dbReference type="NCBI Taxonomy" id="200361"/>
    <lineage>
        <taxon>Eukaryota</taxon>
        <taxon>Viridiplantae</taxon>
        <taxon>Streptophyta</taxon>
        <taxon>Embryophyta</taxon>
        <taxon>Tracheophyta</taxon>
        <taxon>Spermatophyta</taxon>
        <taxon>Magnoliopsida</taxon>
        <taxon>Liliopsida</taxon>
        <taxon>Poales</taxon>
        <taxon>Poaceae</taxon>
        <taxon>BOP clade</taxon>
        <taxon>Pooideae</taxon>
        <taxon>Triticodae</taxon>
        <taxon>Triticeae</taxon>
        <taxon>Triticinae</taxon>
        <taxon>Aegilops</taxon>
    </lineage>
</organism>
<keyword evidence="4" id="KW-1185">Reference proteome</keyword>
<feature type="region of interest" description="Disordered" evidence="2">
    <location>
        <begin position="1"/>
        <end position="77"/>
    </location>
</feature>
<keyword evidence="1" id="KW-0694">RNA-binding</keyword>
<proteinExistence type="predicted"/>
<sequence>MDPAADDGRSPSPVTDPDDGDGGSDKPPTRVEVVGKAAMEPSPSPPDSTVSDDQVALSSPPGTPALDPEDGGGSDDLTRAVSLLSLAEAGLTLTAPAPWIRPPTVTKGEQADAREVPRHPHPGRAHHRGGRLHCRGTLRGPGQALPPRPAPPRHRPQGHARLRPAQPGHGCHGSDQVISSSQVDHWFSQGDQVSDSEATVVLVVPQPCCGMLIGKGGSVINQKLQ</sequence>
<dbReference type="PROSITE" id="PS50084">
    <property type="entry name" value="KH_TYPE_1"/>
    <property type="match status" value="1"/>
</dbReference>
<reference evidence="4" key="2">
    <citation type="journal article" date="2017" name="Nat. Plants">
        <title>The Aegilops tauschii genome reveals multiple impacts of transposons.</title>
        <authorList>
            <person name="Zhao G."/>
            <person name="Zou C."/>
            <person name="Li K."/>
            <person name="Wang K."/>
            <person name="Li T."/>
            <person name="Gao L."/>
            <person name="Zhang X."/>
            <person name="Wang H."/>
            <person name="Yang Z."/>
            <person name="Liu X."/>
            <person name="Jiang W."/>
            <person name="Mao L."/>
            <person name="Kong X."/>
            <person name="Jiao Y."/>
            <person name="Jia J."/>
        </authorList>
    </citation>
    <scope>NUCLEOTIDE SEQUENCE [LARGE SCALE GENOMIC DNA]</scope>
    <source>
        <strain evidence="4">cv. AL8/78</strain>
    </source>
</reference>